<protein>
    <submittedName>
        <fullName evidence="1">Uncharacterized protein</fullName>
    </submittedName>
</protein>
<keyword evidence="2" id="KW-1185">Reference proteome</keyword>
<evidence type="ECO:0000313" key="2">
    <source>
        <dbReference type="Proteomes" id="UP000241639"/>
    </source>
</evidence>
<sequence>MRWTPKCENREIGHLPKGEVALKDYVLEGALPEGEVALKDNALEGALPEGVVGDGIYIGD</sequence>
<evidence type="ECO:0000313" key="1">
    <source>
        <dbReference type="EMBL" id="PTM58185.1"/>
    </source>
</evidence>
<dbReference type="AlphaFoldDB" id="A0A2T4Z8K1"/>
<gene>
    <name evidence="1" type="ORF">C8J48_0763</name>
</gene>
<dbReference type="Proteomes" id="UP000241639">
    <property type="component" value="Unassembled WGS sequence"/>
</dbReference>
<accession>A0A2T4Z8K1</accession>
<dbReference type="EMBL" id="PZZP01000001">
    <property type="protein sequence ID" value="PTM58185.1"/>
    <property type="molecule type" value="Genomic_DNA"/>
</dbReference>
<reference evidence="1 2" key="1">
    <citation type="submission" date="2018-04" db="EMBL/GenBank/DDBJ databases">
        <title>Genomic Encyclopedia of Archaeal and Bacterial Type Strains, Phase II (KMG-II): from individual species to whole genera.</title>
        <authorList>
            <person name="Goeker M."/>
        </authorList>
    </citation>
    <scope>NUCLEOTIDE SEQUENCE [LARGE SCALE GENOMIC DNA]</scope>
    <source>
        <strain evidence="1 2">DSM 45169</strain>
    </source>
</reference>
<comment type="caution">
    <text evidence="1">The sequence shown here is derived from an EMBL/GenBank/DDBJ whole genome shotgun (WGS) entry which is preliminary data.</text>
</comment>
<organism evidence="1 2">
    <name type="scientific">Desmospora activa DSM 45169</name>
    <dbReference type="NCBI Taxonomy" id="1121389"/>
    <lineage>
        <taxon>Bacteria</taxon>
        <taxon>Bacillati</taxon>
        <taxon>Bacillota</taxon>
        <taxon>Bacilli</taxon>
        <taxon>Bacillales</taxon>
        <taxon>Thermoactinomycetaceae</taxon>
        <taxon>Desmospora</taxon>
    </lineage>
</organism>
<name>A0A2T4Z8K1_9BACL</name>
<proteinExistence type="predicted"/>